<proteinExistence type="predicted"/>
<dbReference type="AlphaFoldDB" id="A0AA40FPM0"/>
<sequence>MTNVDGKYQSSYRAVKAVKAQKKEPYSDVCHLSRKCIPDKRREVHRREAIHPGELDASWASSTLDYPQTMPKTHLFEGGERRFSRCRGRRESIS</sequence>
<comment type="caution">
    <text evidence="1">The sequence shown here is derived from an EMBL/GenBank/DDBJ whole genome shotgun (WGS) entry which is preliminary data.</text>
</comment>
<gene>
    <name evidence="1" type="ORF">K0M31_008660</name>
</gene>
<dbReference type="Proteomes" id="UP001177670">
    <property type="component" value="Unassembled WGS sequence"/>
</dbReference>
<accession>A0AA40FPM0</accession>
<protein>
    <submittedName>
        <fullName evidence="1">Uncharacterized protein</fullName>
    </submittedName>
</protein>
<name>A0AA40FPM0_9HYME</name>
<dbReference type="EMBL" id="JAHYIQ010000021">
    <property type="protein sequence ID" value="KAK1123024.1"/>
    <property type="molecule type" value="Genomic_DNA"/>
</dbReference>
<reference evidence="1" key="1">
    <citation type="submission" date="2021-10" db="EMBL/GenBank/DDBJ databases">
        <title>Melipona bicolor Genome sequencing and assembly.</title>
        <authorList>
            <person name="Araujo N.S."/>
            <person name="Arias M.C."/>
        </authorList>
    </citation>
    <scope>NUCLEOTIDE SEQUENCE</scope>
    <source>
        <strain evidence="1">USP_2M_L1-L4_2017</strain>
        <tissue evidence="1">Whole body</tissue>
    </source>
</reference>
<evidence type="ECO:0000313" key="1">
    <source>
        <dbReference type="EMBL" id="KAK1123024.1"/>
    </source>
</evidence>
<keyword evidence="2" id="KW-1185">Reference proteome</keyword>
<evidence type="ECO:0000313" key="2">
    <source>
        <dbReference type="Proteomes" id="UP001177670"/>
    </source>
</evidence>
<organism evidence="1 2">
    <name type="scientific">Melipona bicolor</name>
    <dbReference type="NCBI Taxonomy" id="60889"/>
    <lineage>
        <taxon>Eukaryota</taxon>
        <taxon>Metazoa</taxon>
        <taxon>Ecdysozoa</taxon>
        <taxon>Arthropoda</taxon>
        <taxon>Hexapoda</taxon>
        <taxon>Insecta</taxon>
        <taxon>Pterygota</taxon>
        <taxon>Neoptera</taxon>
        <taxon>Endopterygota</taxon>
        <taxon>Hymenoptera</taxon>
        <taxon>Apocrita</taxon>
        <taxon>Aculeata</taxon>
        <taxon>Apoidea</taxon>
        <taxon>Anthophila</taxon>
        <taxon>Apidae</taxon>
        <taxon>Melipona</taxon>
    </lineage>
</organism>